<dbReference type="InterPro" id="IPR020846">
    <property type="entry name" value="MFS_dom"/>
</dbReference>
<dbReference type="SUPFAM" id="SSF103473">
    <property type="entry name" value="MFS general substrate transporter"/>
    <property type="match status" value="1"/>
</dbReference>
<comment type="caution">
    <text evidence="7">The sequence shown here is derived from an EMBL/GenBank/DDBJ whole genome shotgun (WGS) entry which is preliminary data.</text>
</comment>
<name>A0A8T9CAJ2_9HELO</name>
<feature type="domain" description="Major facilitator superfamily (MFS) profile" evidence="6">
    <location>
        <begin position="55"/>
        <end position="101"/>
    </location>
</feature>
<keyword evidence="3" id="KW-1133">Transmembrane helix</keyword>
<dbReference type="OrthoDB" id="2416295at2759"/>
<dbReference type="Proteomes" id="UP000469558">
    <property type="component" value="Unassembled WGS sequence"/>
</dbReference>
<evidence type="ECO:0000256" key="4">
    <source>
        <dbReference type="ARBA" id="ARBA00023136"/>
    </source>
</evidence>
<evidence type="ECO:0000256" key="1">
    <source>
        <dbReference type="ARBA" id="ARBA00004141"/>
    </source>
</evidence>
<comment type="subcellular location">
    <subcellularLocation>
        <location evidence="1">Membrane</location>
        <topology evidence="1">Multi-pass membrane protein</topology>
    </subcellularLocation>
</comment>
<sequence>MAHSAEAETDAEAGLSRRQSSEATLVQPEATASPTQEPDAGEDLNHVSGKRLSLIVASLAMSVFLVGLDNAILTTAIPTITTAFDSLKDVGWYGSAFMICL</sequence>
<dbReference type="GO" id="GO:0022857">
    <property type="term" value="F:transmembrane transporter activity"/>
    <property type="evidence" value="ECO:0007669"/>
    <property type="project" value="InterPro"/>
</dbReference>
<reference evidence="7 8" key="1">
    <citation type="submission" date="2018-05" db="EMBL/GenBank/DDBJ databases">
        <title>Genome sequencing and assembly of the regulated plant pathogen Lachnellula willkommii and related sister species for the development of diagnostic species identification markers.</title>
        <authorList>
            <person name="Giroux E."/>
            <person name="Bilodeau G."/>
        </authorList>
    </citation>
    <scope>NUCLEOTIDE SEQUENCE [LARGE SCALE GENOMIC DNA]</scope>
    <source>
        <strain evidence="7 8">CBS 268.59</strain>
    </source>
</reference>
<dbReference type="PANTHER" id="PTHR23501">
    <property type="entry name" value="MAJOR FACILITATOR SUPERFAMILY"/>
    <property type="match status" value="1"/>
</dbReference>
<keyword evidence="8" id="KW-1185">Reference proteome</keyword>
<dbReference type="GO" id="GO:0005886">
    <property type="term" value="C:plasma membrane"/>
    <property type="evidence" value="ECO:0007669"/>
    <property type="project" value="TreeGrafter"/>
</dbReference>
<protein>
    <submittedName>
        <fullName evidence="7">MFS thioclapurine efflux transporter tcpA</fullName>
    </submittedName>
</protein>
<evidence type="ECO:0000259" key="6">
    <source>
        <dbReference type="PROSITE" id="PS50850"/>
    </source>
</evidence>
<evidence type="ECO:0000256" key="2">
    <source>
        <dbReference type="ARBA" id="ARBA00022692"/>
    </source>
</evidence>
<dbReference type="AlphaFoldDB" id="A0A8T9CAJ2"/>
<keyword evidence="2" id="KW-0812">Transmembrane</keyword>
<keyword evidence="4" id="KW-0472">Membrane</keyword>
<organism evidence="7 8">
    <name type="scientific">Lachnellula suecica</name>
    <dbReference type="NCBI Taxonomy" id="602035"/>
    <lineage>
        <taxon>Eukaryota</taxon>
        <taxon>Fungi</taxon>
        <taxon>Dikarya</taxon>
        <taxon>Ascomycota</taxon>
        <taxon>Pezizomycotina</taxon>
        <taxon>Leotiomycetes</taxon>
        <taxon>Helotiales</taxon>
        <taxon>Lachnaceae</taxon>
        <taxon>Lachnellula</taxon>
    </lineage>
</organism>
<feature type="compositionally biased region" description="Polar residues" evidence="5">
    <location>
        <begin position="17"/>
        <end position="36"/>
    </location>
</feature>
<proteinExistence type="predicted"/>
<dbReference type="InterPro" id="IPR036259">
    <property type="entry name" value="MFS_trans_sf"/>
</dbReference>
<evidence type="ECO:0000256" key="5">
    <source>
        <dbReference type="SAM" id="MobiDB-lite"/>
    </source>
</evidence>
<dbReference type="PROSITE" id="PS50850">
    <property type="entry name" value="MFS"/>
    <property type="match status" value="1"/>
</dbReference>
<dbReference type="PANTHER" id="PTHR23501:SF198">
    <property type="entry name" value="AZOLE RESISTANCE PROTEIN 1-RELATED"/>
    <property type="match status" value="1"/>
</dbReference>
<dbReference type="EMBL" id="QGMK01000606">
    <property type="protein sequence ID" value="TVY80814.1"/>
    <property type="molecule type" value="Genomic_DNA"/>
</dbReference>
<accession>A0A8T9CAJ2</accession>
<evidence type="ECO:0000313" key="7">
    <source>
        <dbReference type="EMBL" id="TVY80814.1"/>
    </source>
</evidence>
<gene>
    <name evidence="7" type="primary">tcpA_1</name>
    <name evidence="7" type="ORF">LSUE1_G003258</name>
</gene>
<feature type="region of interest" description="Disordered" evidence="5">
    <location>
        <begin position="1"/>
        <end position="44"/>
    </location>
</feature>
<evidence type="ECO:0000313" key="8">
    <source>
        <dbReference type="Proteomes" id="UP000469558"/>
    </source>
</evidence>
<evidence type="ECO:0000256" key="3">
    <source>
        <dbReference type="ARBA" id="ARBA00022989"/>
    </source>
</evidence>